<sequence length="267" mass="26701">MDGSDLSPGDVLALTGYGVAGLVGTVVAGFLLPVALDPVQPVVYDALYRPLGPWTATSAATAVQFGLAGALALSAAVLAVEHLGGGRTESVAAVLAVGVLGLVAAVFAGVAVGAPALLATAAADLLLLVVGFLALGRVDASRAGRAAFVGSTPSLALLLVVLAVGLGWGGGYDIVAEPAPESADAAADFADAPELQADLFAPEACENGVCRLALRTYDREAAAGRFLDDNGVRCPLVNAPDARDWGGSFVAAHDGDRYRITCEAYGD</sequence>
<feature type="transmembrane region" description="Helical" evidence="1">
    <location>
        <begin position="56"/>
        <end position="79"/>
    </location>
</feature>
<dbReference type="OrthoDB" id="387364at2157"/>
<name>A0A1I0MK71_9EURY</name>
<proteinExistence type="predicted"/>
<organism evidence="2 3">
    <name type="scientific">Halobacterium jilantaiense</name>
    <dbReference type="NCBI Taxonomy" id="355548"/>
    <lineage>
        <taxon>Archaea</taxon>
        <taxon>Methanobacteriati</taxon>
        <taxon>Methanobacteriota</taxon>
        <taxon>Stenosarchaea group</taxon>
        <taxon>Halobacteria</taxon>
        <taxon>Halobacteriales</taxon>
        <taxon>Halobacteriaceae</taxon>
        <taxon>Halobacterium</taxon>
    </lineage>
</organism>
<feature type="transmembrane region" description="Helical" evidence="1">
    <location>
        <begin position="91"/>
        <end position="110"/>
    </location>
</feature>
<feature type="transmembrane region" description="Helical" evidence="1">
    <location>
        <begin position="116"/>
        <end position="135"/>
    </location>
</feature>
<gene>
    <name evidence="2" type="ORF">SAMN04487945_0119</name>
</gene>
<dbReference type="EMBL" id="FOJA01000001">
    <property type="protein sequence ID" value="SEV88444.1"/>
    <property type="molecule type" value="Genomic_DNA"/>
</dbReference>
<dbReference type="Proteomes" id="UP000198518">
    <property type="component" value="Unassembled WGS sequence"/>
</dbReference>
<dbReference type="RefSeq" id="WP_089667209.1">
    <property type="nucleotide sequence ID" value="NZ_FOJA01000001.1"/>
</dbReference>
<accession>A0A1I0MK71</accession>
<evidence type="ECO:0000313" key="2">
    <source>
        <dbReference type="EMBL" id="SEV88444.1"/>
    </source>
</evidence>
<keyword evidence="1" id="KW-0472">Membrane</keyword>
<keyword evidence="1" id="KW-1133">Transmembrane helix</keyword>
<protein>
    <submittedName>
        <fullName evidence="2">Uncharacterized protein</fullName>
    </submittedName>
</protein>
<reference evidence="2 3" key="1">
    <citation type="submission" date="2016-10" db="EMBL/GenBank/DDBJ databases">
        <authorList>
            <person name="de Groot N.N."/>
        </authorList>
    </citation>
    <scope>NUCLEOTIDE SEQUENCE [LARGE SCALE GENOMIC DNA]</scope>
    <source>
        <strain evidence="2 3">CGMCC 1.5337</strain>
    </source>
</reference>
<keyword evidence="3" id="KW-1185">Reference proteome</keyword>
<evidence type="ECO:0000256" key="1">
    <source>
        <dbReference type="SAM" id="Phobius"/>
    </source>
</evidence>
<keyword evidence="1" id="KW-0812">Transmembrane</keyword>
<feature type="transmembrane region" description="Helical" evidence="1">
    <location>
        <begin position="147"/>
        <end position="168"/>
    </location>
</feature>
<dbReference type="AlphaFoldDB" id="A0A1I0MK71"/>
<feature type="transmembrane region" description="Helical" evidence="1">
    <location>
        <begin position="12"/>
        <end position="36"/>
    </location>
</feature>
<evidence type="ECO:0000313" key="3">
    <source>
        <dbReference type="Proteomes" id="UP000198518"/>
    </source>
</evidence>